<reference evidence="1" key="1">
    <citation type="submission" date="2022-10" db="EMBL/GenBank/DDBJ databases">
        <title>Culturing micro-colonial fungi from biological soil crusts in the Mojave desert and describing Neophaeococcomyces mojavensis, and introducing the new genera and species Taxawa tesnikishii.</title>
        <authorList>
            <person name="Kurbessoian T."/>
            <person name="Stajich J.E."/>
        </authorList>
    </citation>
    <scope>NUCLEOTIDE SEQUENCE</scope>
    <source>
        <strain evidence="1">TK_41</strain>
    </source>
</reference>
<keyword evidence="2" id="KW-1185">Reference proteome</keyword>
<comment type="caution">
    <text evidence="1">The sequence shown here is derived from an EMBL/GenBank/DDBJ whole genome shotgun (WGS) entry which is preliminary data.</text>
</comment>
<dbReference type="EMBL" id="JAPDRK010000026">
    <property type="protein sequence ID" value="KAJ9602412.1"/>
    <property type="molecule type" value="Genomic_DNA"/>
</dbReference>
<proteinExistence type="predicted"/>
<dbReference type="Proteomes" id="UP001172673">
    <property type="component" value="Unassembled WGS sequence"/>
</dbReference>
<gene>
    <name evidence="1" type="ORF">H2200_012954</name>
</gene>
<sequence length="175" mass="18307">MGDSHRAGMTPLTRSSRPSTLVASYGPFWAWLAQHGLGFLNVSRRKSFWQMFGSLAFVSIGLLGGATGSSSMDGLSEVELDVAGSECSKADVDETSRGDVPHLVVLRFLLASVHGGNTPVSAFLAGLAQSDVVIADGAPTDAGEIAEFIAKSVCGGMVADEEIPLSGAHFDDYRE</sequence>
<protein>
    <submittedName>
        <fullName evidence="1">Uncharacterized protein</fullName>
    </submittedName>
</protein>
<dbReference type="AlphaFoldDB" id="A0AA38WWI2"/>
<evidence type="ECO:0000313" key="1">
    <source>
        <dbReference type="EMBL" id="KAJ9602412.1"/>
    </source>
</evidence>
<organism evidence="1 2">
    <name type="scientific">Cladophialophora chaetospira</name>
    <dbReference type="NCBI Taxonomy" id="386627"/>
    <lineage>
        <taxon>Eukaryota</taxon>
        <taxon>Fungi</taxon>
        <taxon>Dikarya</taxon>
        <taxon>Ascomycota</taxon>
        <taxon>Pezizomycotina</taxon>
        <taxon>Eurotiomycetes</taxon>
        <taxon>Chaetothyriomycetidae</taxon>
        <taxon>Chaetothyriales</taxon>
        <taxon>Herpotrichiellaceae</taxon>
        <taxon>Cladophialophora</taxon>
    </lineage>
</organism>
<name>A0AA38WWI2_9EURO</name>
<accession>A0AA38WWI2</accession>
<evidence type="ECO:0000313" key="2">
    <source>
        <dbReference type="Proteomes" id="UP001172673"/>
    </source>
</evidence>